<evidence type="ECO:0000259" key="2">
    <source>
        <dbReference type="Pfam" id="PF09791"/>
    </source>
</evidence>
<dbReference type="PANTHER" id="PTHR21193">
    <property type="entry name" value="OXIDOREDUCTASE-LIKE DOMAIN-CONTAINING PROTEIN 1"/>
    <property type="match status" value="1"/>
</dbReference>
<evidence type="ECO:0000256" key="1">
    <source>
        <dbReference type="SAM" id="MobiDB-lite"/>
    </source>
</evidence>
<organism evidence="3">
    <name type="scientific">Oryza punctata</name>
    <name type="common">Red rice</name>
    <dbReference type="NCBI Taxonomy" id="4537"/>
    <lineage>
        <taxon>Eukaryota</taxon>
        <taxon>Viridiplantae</taxon>
        <taxon>Streptophyta</taxon>
        <taxon>Embryophyta</taxon>
        <taxon>Tracheophyta</taxon>
        <taxon>Spermatophyta</taxon>
        <taxon>Magnoliopsida</taxon>
        <taxon>Liliopsida</taxon>
        <taxon>Poales</taxon>
        <taxon>Poaceae</taxon>
        <taxon>BOP clade</taxon>
        <taxon>Oryzoideae</taxon>
        <taxon>Oryzeae</taxon>
        <taxon>Oryzinae</taxon>
        <taxon>Oryza</taxon>
    </lineage>
</organism>
<reference evidence="3" key="1">
    <citation type="submission" date="2015-04" db="UniProtKB">
        <authorList>
            <consortium name="EnsemblPlants"/>
        </authorList>
    </citation>
    <scope>IDENTIFICATION</scope>
</reference>
<dbReference type="eggNOG" id="KOG4690">
    <property type="taxonomic scope" value="Eukaryota"/>
</dbReference>
<keyword evidence="4" id="KW-1185">Reference proteome</keyword>
<evidence type="ECO:0000313" key="4">
    <source>
        <dbReference type="Proteomes" id="UP000026962"/>
    </source>
</evidence>
<accession>A0A0E0M3R8</accession>
<dbReference type="InterPro" id="IPR019180">
    <property type="entry name" value="Oxidoreductase-like_N"/>
</dbReference>
<feature type="compositionally biased region" description="Low complexity" evidence="1">
    <location>
        <begin position="89"/>
        <end position="105"/>
    </location>
</feature>
<evidence type="ECO:0000313" key="3">
    <source>
        <dbReference type="EnsemblPlants" id="OPUNC09G15750.1"/>
    </source>
</evidence>
<dbReference type="STRING" id="4537.A0A0E0M3R8"/>
<feature type="region of interest" description="Disordered" evidence="1">
    <location>
        <begin position="89"/>
        <end position="115"/>
    </location>
</feature>
<proteinExistence type="predicted"/>
<feature type="compositionally biased region" description="Polar residues" evidence="1">
    <location>
        <begin position="106"/>
        <end position="115"/>
    </location>
</feature>
<dbReference type="Pfam" id="PF09791">
    <property type="entry name" value="Oxidored-like"/>
    <property type="match status" value="1"/>
</dbReference>
<sequence length="115" mass="11836">MLVAALRVQAPIPSSLPAPARRLLRRHHRLPPAASMASSSPPDAKPAPAPEPPEKPLPGDCCGSGCVRCVWDVYYDELDAYNKALAAHSSSAAAASSDSSGSKPANTMTSDGAKS</sequence>
<feature type="compositionally biased region" description="Low complexity" evidence="1">
    <location>
        <begin position="31"/>
        <end position="42"/>
    </location>
</feature>
<dbReference type="AlphaFoldDB" id="A0A0E0M3R8"/>
<protein>
    <recommendedName>
        <fullName evidence="2">Oxidoreductase-like domain-containing protein</fullName>
    </recommendedName>
</protein>
<dbReference type="InterPro" id="IPR039251">
    <property type="entry name" value="OXLD1"/>
</dbReference>
<dbReference type="HOGENOM" id="CLU_172163_0_0_1"/>
<dbReference type="OMA" id="KPANTMT"/>
<feature type="domain" description="Oxidoreductase-like" evidence="2">
    <location>
        <begin position="50"/>
        <end position="87"/>
    </location>
</feature>
<dbReference type="Gramene" id="OPUNC09G15750.1">
    <property type="protein sequence ID" value="OPUNC09G15750.1"/>
    <property type="gene ID" value="OPUNC09G15750"/>
</dbReference>
<dbReference type="EnsemblPlants" id="OPUNC09G15750.1">
    <property type="protein sequence ID" value="OPUNC09G15750.1"/>
    <property type="gene ID" value="OPUNC09G15750"/>
</dbReference>
<dbReference type="PANTHER" id="PTHR21193:SF3">
    <property type="entry name" value="OXIDOREDUCTASE-LIKE DOMAIN-CONTAINING PROTEIN 1"/>
    <property type="match status" value="1"/>
</dbReference>
<reference evidence="3" key="2">
    <citation type="submission" date="2018-05" db="EMBL/GenBank/DDBJ databases">
        <title>OpunRS2 (Oryza punctata Reference Sequence Version 2).</title>
        <authorList>
            <person name="Zhang J."/>
            <person name="Kudrna D."/>
            <person name="Lee S."/>
            <person name="Talag J."/>
            <person name="Welchert J."/>
            <person name="Wing R.A."/>
        </authorList>
    </citation>
    <scope>NUCLEOTIDE SEQUENCE [LARGE SCALE GENOMIC DNA]</scope>
</reference>
<dbReference type="Proteomes" id="UP000026962">
    <property type="component" value="Chromosome 9"/>
</dbReference>
<name>A0A0E0M3R8_ORYPU</name>
<feature type="region of interest" description="Disordered" evidence="1">
    <location>
        <begin position="15"/>
        <end position="62"/>
    </location>
</feature>